<organism evidence="1">
    <name type="scientific">mine drainage metagenome</name>
    <dbReference type="NCBI Taxonomy" id="410659"/>
    <lineage>
        <taxon>unclassified sequences</taxon>
        <taxon>metagenomes</taxon>
        <taxon>ecological metagenomes</taxon>
    </lineage>
</organism>
<protein>
    <submittedName>
        <fullName evidence="1">Rhodopirellula transposase family protein</fullName>
    </submittedName>
</protein>
<comment type="caution">
    <text evidence="1">The sequence shown here is derived from an EMBL/GenBank/DDBJ whole genome shotgun (WGS) entry which is preliminary data.</text>
</comment>
<dbReference type="InterPro" id="IPR011518">
    <property type="entry name" value="Transposase_36"/>
</dbReference>
<dbReference type="AlphaFoldDB" id="T1CVV9"/>
<reference evidence="1" key="1">
    <citation type="submission" date="2013-08" db="EMBL/GenBank/DDBJ databases">
        <authorList>
            <person name="Mendez C."/>
            <person name="Richter M."/>
            <person name="Ferrer M."/>
            <person name="Sanchez J."/>
        </authorList>
    </citation>
    <scope>NUCLEOTIDE SEQUENCE</scope>
</reference>
<dbReference type="Pfam" id="PF07592">
    <property type="entry name" value="DDE_Tnp_ISAZ013"/>
    <property type="match status" value="1"/>
</dbReference>
<dbReference type="EMBL" id="AUZX01003367">
    <property type="protein sequence ID" value="EQD74085.1"/>
    <property type="molecule type" value="Genomic_DNA"/>
</dbReference>
<sequence length="397" mass="43632">MDRDATLSAKLALILPHLDERQRRLLLAAEAKVLGRGGVSRVAAVAGVSRPTIRKGLAELARPALAAGRVRRVGGGRKRLTVKDPGLVAALDALVDPTTRGDPMSPLRWTCKSTRQLAQTLTQQGHPTSHRAVAELLHTQGYSLQANAKMIEGAQHPDRDAQFRYLNDQVQTFLAAGLPVISVDAKKKELVGRFKAVGREWQPQGQPEAVNVHDFEDPALGKAIPYGIYDVGRNAGWVNVGQDHDTATFAVESIRRWWQAAGRPAYPDADRILISADGGGSNGYRLRLWKWELSRWAAEAGLTITVCHLPPGTSKWNKIEHRLFSYITMNIRGRPLESQEVVVQLIAATSTRTGLGVEARTDDGTYPTGLKVTDEDMASLKIEPHPFHGEWNYTLHP</sequence>
<evidence type="ECO:0000313" key="1">
    <source>
        <dbReference type="EMBL" id="EQD74085.1"/>
    </source>
</evidence>
<name>T1CVV9_9ZZZZ</name>
<proteinExistence type="predicted"/>
<reference evidence="1" key="2">
    <citation type="journal article" date="2014" name="ISME J.">
        <title>Microbial stratification in low pH oxic and suboxic macroscopic growths along an acid mine drainage.</title>
        <authorList>
            <person name="Mendez-Garcia C."/>
            <person name="Mesa V."/>
            <person name="Sprenger R.R."/>
            <person name="Richter M."/>
            <person name="Diez M.S."/>
            <person name="Solano J."/>
            <person name="Bargiela R."/>
            <person name="Golyshina O.V."/>
            <person name="Manteca A."/>
            <person name="Ramos J.L."/>
            <person name="Gallego J.R."/>
            <person name="Llorente I."/>
            <person name="Martins Dos Santos V.A."/>
            <person name="Jensen O.N."/>
            <person name="Pelaez A.I."/>
            <person name="Sanchez J."/>
            <person name="Ferrer M."/>
        </authorList>
    </citation>
    <scope>NUCLEOTIDE SEQUENCE</scope>
</reference>
<gene>
    <name evidence="1" type="ORF">B1A_04628</name>
</gene>
<dbReference type="NCBIfam" id="NF033519">
    <property type="entry name" value="transpos_ISAzo13"/>
    <property type="match status" value="1"/>
</dbReference>
<accession>T1CVV9</accession>